<name>A0A2N0I475_9SPHN</name>
<keyword evidence="2" id="KW-1185">Reference proteome</keyword>
<dbReference type="Pfam" id="PF11288">
    <property type="entry name" value="DUF3089"/>
    <property type="match status" value="1"/>
</dbReference>
<accession>A0A2N0I475</accession>
<proteinExistence type="predicted"/>
<dbReference type="EMBL" id="PHUF01000002">
    <property type="protein sequence ID" value="PKB25989.1"/>
    <property type="molecule type" value="Genomic_DNA"/>
</dbReference>
<reference evidence="1 2" key="1">
    <citation type="submission" date="2017-11" db="EMBL/GenBank/DDBJ databases">
        <title>Genomic Encyclopedia of Type Strains, Phase III (KMG-III): the genomes of soil and plant-associated and newly described type strains.</title>
        <authorList>
            <person name="Whitman W."/>
        </authorList>
    </citation>
    <scope>NUCLEOTIDE SEQUENCE [LARGE SCALE GENOMIC DNA]</scope>
    <source>
        <strain evidence="1 2">CGMCC 1.12274</strain>
    </source>
</reference>
<evidence type="ECO:0000313" key="2">
    <source>
        <dbReference type="Proteomes" id="UP000232587"/>
    </source>
</evidence>
<dbReference type="OrthoDB" id="9794645at2"/>
<evidence type="ECO:0000313" key="1">
    <source>
        <dbReference type="EMBL" id="PKB25989.1"/>
    </source>
</evidence>
<evidence type="ECO:0008006" key="3">
    <source>
        <dbReference type="Google" id="ProtNLM"/>
    </source>
</evidence>
<dbReference type="Proteomes" id="UP000232587">
    <property type="component" value="Unassembled WGS sequence"/>
</dbReference>
<dbReference type="AlphaFoldDB" id="A0A2N0I475"/>
<dbReference type="InterPro" id="IPR029058">
    <property type="entry name" value="AB_hydrolase_fold"/>
</dbReference>
<gene>
    <name evidence="1" type="ORF">B0I00_1197</name>
</gene>
<organism evidence="1 2">
    <name type="scientific">Novosphingobium kunmingense</name>
    <dbReference type="NCBI Taxonomy" id="1211806"/>
    <lineage>
        <taxon>Bacteria</taxon>
        <taxon>Pseudomonadati</taxon>
        <taxon>Pseudomonadota</taxon>
        <taxon>Alphaproteobacteria</taxon>
        <taxon>Sphingomonadales</taxon>
        <taxon>Sphingomonadaceae</taxon>
        <taxon>Novosphingobium</taxon>
    </lineage>
</organism>
<protein>
    <recommendedName>
        <fullName evidence="3">DUF3089 family protein</fullName>
    </recommendedName>
</protein>
<dbReference type="RefSeq" id="WP_100866373.1">
    <property type="nucleotide sequence ID" value="NZ_PHUF01000002.1"/>
</dbReference>
<comment type="caution">
    <text evidence="1">The sequence shown here is derived from an EMBL/GenBank/DDBJ whole genome shotgun (WGS) entry which is preliminary data.</text>
</comment>
<dbReference type="InterPro" id="IPR021440">
    <property type="entry name" value="DUF3089"/>
</dbReference>
<dbReference type="SUPFAM" id="SSF53474">
    <property type="entry name" value="alpha/beta-Hydrolases"/>
    <property type="match status" value="1"/>
</dbReference>
<sequence>MARKFLFFIAFCIVVYVAGRAALQFYPGALTQAAFTPSVAFKPQPALAKNAYDDPGLWIARPGMGGSNPALWAPAGPVEDAPALSVPVFFVHPTSYVSKKHWNAPLDDAQSRRVAETMVRGEASVFNGSASIWAPRYRQATAGAFVTNKPEARQAVDLAYRDVAEAFDSFAAQLKPGEPFVLAGHSQGSYHVKRLMAEKVRGTPLAARVLAVYAVGWIIDRQHDLAAMGLPACERAGQTGCVVSYLSFTRDADTAMMRAAYATIEGVAAPAGSAPDILCVNPLTGALGGTATKEANTGGLVPDAQLSNAKLIPQLAGASCAPDGTLRIGDGPDLGPYVLPGGNYHVYDYLLFWSNLRTDFLGRVRAWKP</sequence>